<proteinExistence type="predicted"/>
<dbReference type="KEGG" id="sgrg:L0C25_16085"/>
<dbReference type="Proteomes" id="UP001164390">
    <property type="component" value="Chromosome"/>
</dbReference>
<organism evidence="1 2">
    <name type="scientific">Solicola gregarius</name>
    <dbReference type="NCBI Taxonomy" id="2908642"/>
    <lineage>
        <taxon>Bacteria</taxon>
        <taxon>Bacillati</taxon>
        <taxon>Actinomycetota</taxon>
        <taxon>Actinomycetes</taxon>
        <taxon>Propionibacteriales</taxon>
        <taxon>Nocardioidaceae</taxon>
        <taxon>Solicola</taxon>
    </lineage>
</organism>
<dbReference type="EMBL" id="CP094970">
    <property type="protein sequence ID" value="UYM04055.1"/>
    <property type="molecule type" value="Genomic_DNA"/>
</dbReference>
<dbReference type="AlphaFoldDB" id="A0AA46TF84"/>
<sequence length="224" mass="23228">MPAPTSPTETAAPPATRLRRPRWSDPRLLVGLLLVCGSIVIGARVMAAADDTTAVWSVATDHRAGTPVDASDLRPVDVRLGDGAERYVAADESVASGRVWSRDVHAGELLGVAATRPVDVREVAQLPLIVSAGSLPSDLATGDRVDVWVSSGPESAESGRAELVLDGMRVLSVVAAPASMGGDMSGYRVLLALEHDRPDRLGPALGAIGAGEVTLVREVVGEMS</sequence>
<evidence type="ECO:0008006" key="3">
    <source>
        <dbReference type="Google" id="ProtNLM"/>
    </source>
</evidence>
<gene>
    <name evidence="1" type="ORF">L0C25_16085</name>
</gene>
<evidence type="ECO:0000313" key="1">
    <source>
        <dbReference type="EMBL" id="UYM04055.1"/>
    </source>
</evidence>
<accession>A0AA46TF84</accession>
<keyword evidence="2" id="KW-1185">Reference proteome</keyword>
<dbReference type="RefSeq" id="WP_271632704.1">
    <property type="nucleotide sequence ID" value="NZ_CP094970.1"/>
</dbReference>
<evidence type="ECO:0000313" key="2">
    <source>
        <dbReference type="Proteomes" id="UP001164390"/>
    </source>
</evidence>
<reference evidence="1" key="1">
    <citation type="submission" date="2022-01" db="EMBL/GenBank/DDBJ databases">
        <title>Nocardioidaceae gen. sp. A5X3R13.</title>
        <authorList>
            <person name="Lopez Marin M.A."/>
            <person name="Uhlik O."/>
        </authorList>
    </citation>
    <scope>NUCLEOTIDE SEQUENCE</scope>
    <source>
        <strain evidence="1">A5X3R13</strain>
    </source>
</reference>
<name>A0AA46TF84_9ACTN</name>
<protein>
    <recommendedName>
        <fullName evidence="3">SAF domain-containing protein</fullName>
    </recommendedName>
</protein>